<evidence type="ECO:0000313" key="3">
    <source>
        <dbReference type="Proteomes" id="UP000292235"/>
    </source>
</evidence>
<keyword evidence="1" id="KW-1133">Transmembrane helix</keyword>
<evidence type="ECO:0000313" key="2">
    <source>
        <dbReference type="EMBL" id="QBI56768.1"/>
    </source>
</evidence>
<proteinExistence type="predicted"/>
<dbReference type="Proteomes" id="UP000292235">
    <property type="component" value="Plasmid phiM2"/>
</dbReference>
<keyword evidence="2" id="KW-0614">Plasmid</keyword>
<keyword evidence="3" id="KW-1185">Reference proteome</keyword>
<dbReference type="EMBL" id="CP036456">
    <property type="protein sequence ID" value="QBI56768.1"/>
    <property type="molecule type" value="Genomic_DNA"/>
</dbReference>
<feature type="transmembrane region" description="Helical" evidence="1">
    <location>
        <begin position="12"/>
        <end position="30"/>
    </location>
</feature>
<feature type="transmembrane region" description="Helical" evidence="1">
    <location>
        <begin position="36"/>
        <end position="55"/>
    </location>
</feature>
<dbReference type="OrthoDB" id="3480304at2"/>
<geneLocation type="plasmid" evidence="3">
    <name>phim2</name>
</geneLocation>
<accession>A0A4P6Q7J3</accession>
<keyword evidence="1" id="KW-0812">Transmembrane</keyword>
<protein>
    <recommendedName>
        <fullName evidence="4">Holin</fullName>
    </recommendedName>
</protein>
<gene>
    <name evidence="2" type="ORF">EKD16_25135</name>
</gene>
<evidence type="ECO:0008006" key="4">
    <source>
        <dbReference type="Google" id="ProtNLM"/>
    </source>
</evidence>
<keyword evidence="1" id="KW-0472">Membrane</keyword>
<dbReference type="KEGG" id="strr:EKD16_25135"/>
<reference evidence="2 3" key="1">
    <citation type="submission" date="2019-02" db="EMBL/GenBank/DDBJ databases">
        <authorList>
            <person name="Khodamoradi S."/>
            <person name="Hahnke R.L."/>
            <person name="Kaempfer P."/>
            <person name="Schumann P."/>
            <person name="Rohde M."/>
            <person name="Steinert M."/>
            <person name="Luzhetskyy A."/>
            <person name="Wink J."/>
            <person name="Ruckert C."/>
        </authorList>
    </citation>
    <scope>NUCLEOTIDE SEQUENCE [LARGE SCALE GENOMIC DNA]</scope>
    <source>
        <strain evidence="2 3">M2</strain>
        <plasmid evidence="3">phim2</plasmid>
    </source>
</reference>
<sequence>MFRIFGRDPALWLGALRAGLYALTVFALPLSEAQTAAIMAAVAAAVGIWEAWAVAKDRLVPAIKGFAEALLVLLLAFGVDLSEAQTAAAMGVVTTALALWTRTQVTAAVDADGHQVPKQRVFSLAT</sequence>
<name>A0A4P6Q7J3_9ACTN</name>
<evidence type="ECO:0000256" key="1">
    <source>
        <dbReference type="SAM" id="Phobius"/>
    </source>
</evidence>
<dbReference type="AlphaFoldDB" id="A0A4P6Q7J3"/>
<organism evidence="2 3">
    <name type="scientific">Streptomonospora litoralis</name>
    <dbReference type="NCBI Taxonomy" id="2498135"/>
    <lineage>
        <taxon>Bacteria</taxon>
        <taxon>Bacillati</taxon>
        <taxon>Actinomycetota</taxon>
        <taxon>Actinomycetes</taxon>
        <taxon>Streptosporangiales</taxon>
        <taxon>Nocardiopsidaceae</taxon>
        <taxon>Streptomonospora</taxon>
    </lineage>
</organism>